<comment type="caution">
    <text evidence="1">The sequence shown here is derived from an EMBL/GenBank/DDBJ whole genome shotgun (WGS) entry which is preliminary data.</text>
</comment>
<dbReference type="AlphaFoldDB" id="A0A2K0TFF7"/>
<dbReference type="EMBL" id="MTYH01000035">
    <property type="protein sequence ID" value="PNP44262.1"/>
    <property type="molecule type" value="Genomic_DNA"/>
</dbReference>
<proteinExistence type="predicted"/>
<sequence>MDPSDTIQRMLNSRNPDAAKRHIDLDDDVDGHAASKKARLQLQYTRDGASSLSVEQLNYSIDSTFTINLPAVTTEDANINQLEDQMDTSGDELPQFFQEELMSSK</sequence>
<evidence type="ECO:0000313" key="1">
    <source>
        <dbReference type="EMBL" id="PNP44262.1"/>
    </source>
</evidence>
<name>A0A2K0TFF7_9HYPO</name>
<organism evidence="1 2">
    <name type="scientific">Trichoderma gamsii</name>
    <dbReference type="NCBI Taxonomy" id="398673"/>
    <lineage>
        <taxon>Eukaryota</taxon>
        <taxon>Fungi</taxon>
        <taxon>Dikarya</taxon>
        <taxon>Ascomycota</taxon>
        <taxon>Pezizomycotina</taxon>
        <taxon>Sordariomycetes</taxon>
        <taxon>Hypocreomycetidae</taxon>
        <taxon>Hypocreales</taxon>
        <taxon>Hypocreaceae</taxon>
        <taxon>Trichoderma</taxon>
    </lineage>
</organism>
<protein>
    <submittedName>
        <fullName evidence="1">Uncharacterized protein</fullName>
    </submittedName>
</protein>
<dbReference type="Proteomes" id="UP000236546">
    <property type="component" value="Unassembled WGS sequence"/>
</dbReference>
<reference evidence="1 2" key="1">
    <citation type="submission" date="2017-02" db="EMBL/GenBank/DDBJ databases">
        <title>Genomes of Trichoderma spp. with biocontrol activity.</title>
        <authorList>
            <person name="Gardiner D."/>
            <person name="Kazan K."/>
            <person name="Vos C."/>
            <person name="Harvey P."/>
        </authorList>
    </citation>
    <scope>NUCLEOTIDE SEQUENCE [LARGE SCALE GENOMIC DNA]</scope>
    <source>
        <strain evidence="1 2">A5MH</strain>
    </source>
</reference>
<gene>
    <name evidence="1" type="ORF">TGAMA5MH_03868</name>
</gene>
<evidence type="ECO:0000313" key="2">
    <source>
        <dbReference type="Proteomes" id="UP000236546"/>
    </source>
</evidence>
<accession>A0A2K0TFF7</accession>